<accession>A0A4Z0V220</accession>
<dbReference type="Proteomes" id="UP000297635">
    <property type="component" value="Unassembled WGS sequence"/>
</dbReference>
<dbReference type="PANTHER" id="PTHR46832">
    <property type="entry name" value="5'-METHYLTHIOADENOSINE/S-ADENOSYLHOMOCYSTEINE NUCLEOSIDASE"/>
    <property type="match status" value="1"/>
</dbReference>
<dbReference type="PANTHER" id="PTHR46832:SF1">
    <property type="entry name" value="5'-METHYLTHIOADENOSINE_S-ADENOSYLHOMOCYSTEINE NUCLEOSIDASE"/>
    <property type="match status" value="1"/>
</dbReference>
<comment type="pathway">
    <text evidence="1">Amino-acid biosynthesis; L-methionine biosynthesis via salvage pathway; S-methyl-5-thio-alpha-D-ribose 1-phosphate from S-methyl-5'-thioadenosine (hydrolase route): step 1/2.</text>
</comment>
<keyword evidence="4 7" id="KW-0378">Hydrolase</keyword>
<evidence type="ECO:0000256" key="5">
    <source>
        <dbReference type="ARBA" id="ARBA00023167"/>
    </source>
</evidence>
<dbReference type="CDD" id="cd09008">
    <property type="entry name" value="MTAN"/>
    <property type="match status" value="1"/>
</dbReference>
<dbReference type="EMBL" id="SJSA01000002">
    <property type="protein sequence ID" value="TGG36217.1"/>
    <property type="molecule type" value="Genomic_DNA"/>
</dbReference>
<evidence type="ECO:0000256" key="2">
    <source>
        <dbReference type="ARBA" id="ARBA00011974"/>
    </source>
</evidence>
<proteinExistence type="predicted"/>
<dbReference type="SUPFAM" id="SSF53167">
    <property type="entry name" value="Purine and uridine phosphorylases"/>
    <property type="match status" value="1"/>
</dbReference>
<evidence type="ECO:0000259" key="6">
    <source>
        <dbReference type="Pfam" id="PF01048"/>
    </source>
</evidence>
<organism evidence="7 8">
    <name type="scientific">Duncaniella freteri</name>
    <dbReference type="NCBI Taxonomy" id="2530391"/>
    <lineage>
        <taxon>Bacteria</taxon>
        <taxon>Pseudomonadati</taxon>
        <taxon>Bacteroidota</taxon>
        <taxon>Bacteroidia</taxon>
        <taxon>Bacteroidales</taxon>
        <taxon>Muribaculaceae</taxon>
        <taxon>Duncaniella</taxon>
    </lineage>
</organism>
<dbReference type="InterPro" id="IPR010049">
    <property type="entry name" value="MTA_SAH_Nsdase"/>
</dbReference>
<dbReference type="GO" id="GO:0019509">
    <property type="term" value="P:L-methionine salvage from methylthioadenosine"/>
    <property type="evidence" value="ECO:0007669"/>
    <property type="project" value="UniProtKB-UniPathway"/>
</dbReference>
<dbReference type="Pfam" id="PF01048">
    <property type="entry name" value="PNP_UDP_1"/>
    <property type="match status" value="1"/>
</dbReference>
<dbReference type="NCBIfam" id="TIGR01704">
    <property type="entry name" value="MTA_SAH-Nsdase"/>
    <property type="match status" value="1"/>
</dbReference>
<dbReference type="GO" id="GO:0019284">
    <property type="term" value="P:L-methionine salvage from S-adenosylmethionine"/>
    <property type="evidence" value="ECO:0007669"/>
    <property type="project" value="TreeGrafter"/>
</dbReference>
<dbReference type="GO" id="GO:0008930">
    <property type="term" value="F:methylthioadenosine nucleosidase activity"/>
    <property type="evidence" value="ECO:0007669"/>
    <property type="project" value="InterPro"/>
</dbReference>
<evidence type="ECO:0000313" key="7">
    <source>
        <dbReference type="EMBL" id="TGG36217.1"/>
    </source>
</evidence>
<keyword evidence="7" id="KW-0326">Glycosidase</keyword>
<keyword evidence="3" id="KW-0028">Amino-acid biosynthesis</keyword>
<name>A0A4Z0V220_9BACT</name>
<dbReference type="GO" id="GO:0008782">
    <property type="term" value="F:adenosylhomocysteine nucleosidase activity"/>
    <property type="evidence" value="ECO:0007669"/>
    <property type="project" value="UniProtKB-EC"/>
</dbReference>
<evidence type="ECO:0000256" key="4">
    <source>
        <dbReference type="ARBA" id="ARBA00022801"/>
    </source>
</evidence>
<feature type="domain" description="Nucleoside phosphorylase" evidence="6">
    <location>
        <begin position="2"/>
        <end position="219"/>
    </location>
</feature>
<dbReference type="EC" id="3.2.2.9" evidence="2"/>
<gene>
    <name evidence="7" type="ORF">EZ315_10095</name>
</gene>
<dbReference type="AlphaFoldDB" id="A0A4Z0V220"/>
<sequence>MTIGIIVAMTKELNLLLPLMENPEVQNTGGTEFHLGKISGHNVALMECGIGKVNAAIGTVTLIDTFHPDLVINTGVAAGAGDDVAVMDSIVATNVAHHDFWCIGEEWGRVPGCPRLFPALTFAKAVDGSNVKRGLIASGELFITSKEQVDGIKEHYPDVLAIDMESAAIAQGCYMRGIPFFCMRVISDTPWCHHDNSRQYESFWDDAPRQSFSLIQKLISSL</sequence>
<evidence type="ECO:0000313" key="8">
    <source>
        <dbReference type="Proteomes" id="UP000297635"/>
    </source>
</evidence>
<comment type="caution">
    <text evidence="7">The sequence shown here is derived from an EMBL/GenBank/DDBJ whole genome shotgun (WGS) entry which is preliminary data.</text>
</comment>
<protein>
    <recommendedName>
        <fullName evidence="2">adenosylhomocysteine nucleosidase</fullName>
        <ecNumber evidence="2">3.2.2.9</ecNumber>
    </recommendedName>
</protein>
<dbReference type="InterPro" id="IPR035994">
    <property type="entry name" value="Nucleoside_phosphorylase_sf"/>
</dbReference>
<dbReference type="GO" id="GO:0009164">
    <property type="term" value="P:nucleoside catabolic process"/>
    <property type="evidence" value="ECO:0007669"/>
    <property type="project" value="InterPro"/>
</dbReference>
<keyword evidence="5" id="KW-0486">Methionine biosynthesis</keyword>
<dbReference type="GeneID" id="82150136"/>
<dbReference type="Gene3D" id="3.40.50.1580">
    <property type="entry name" value="Nucleoside phosphorylase domain"/>
    <property type="match status" value="1"/>
</dbReference>
<reference evidence="7 8" key="1">
    <citation type="submission" date="2019-02" db="EMBL/GenBank/DDBJ databases">
        <title>Isolation and identification of novel species under the genus Muribaculum.</title>
        <authorList>
            <person name="Miyake S."/>
            <person name="Ding Y."/>
            <person name="Low A."/>
            <person name="Soh M."/>
            <person name="Seedorf H."/>
        </authorList>
    </citation>
    <scope>NUCLEOTIDE SEQUENCE [LARGE SCALE GENOMIC DNA]</scope>
    <source>
        <strain evidence="7 8">TLL-A3</strain>
    </source>
</reference>
<dbReference type="UniPathway" id="UPA00904">
    <property type="reaction ID" value="UER00871"/>
</dbReference>
<dbReference type="InterPro" id="IPR000845">
    <property type="entry name" value="Nucleoside_phosphorylase_d"/>
</dbReference>
<evidence type="ECO:0000256" key="1">
    <source>
        <dbReference type="ARBA" id="ARBA00004945"/>
    </source>
</evidence>
<dbReference type="GO" id="GO:0005829">
    <property type="term" value="C:cytosol"/>
    <property type="evidence" value="ECO:0007669"/>
    <property type="project" value="TreeGrafter"/>
</dbReference>
<dbReference type="NCBIfam" id="NF004079">
    <property type="entry name" value="PRK05584.1"/>
    <property type="match status" value="1"/>
</dbReference>
<evidence type="ECO:0000256" key="3">
    <source>
        <dbReference type="ARBA" id="ARBA00022605"/>
    </source>
</evidence>
<keyword evidence="8" id="KW-1185">Reference proteome</keyword>
<dbReference type="RefSeq" id="WP_135471961.1">
    <property type="nucleotide sequence ID" value="NZ_CASGTF010000055.1"/>
</dbReference>